<dbReference type="Proteomes" id="UP000009168">
    <property type="component" value="Unassembled WGS sequence"/>
</dbReference>
<sequence length="698" mass="78829">MASNNFKMNQNQMLGGYPLNTAAGQNQMIRPLINVSNNQNDSMQCSEVITQNLTNGFIQSSINQSTNNDISSFERGPDKRQKLNDGNMGPSNNNNLGLQGGNQMGGLQNQNFQDRKNDNNFNNLTTQKENEKKNTQNLLKEFDAMQFRYSNEEYSHQINRFCKRIASEKHAQEIACKFPLYKMIRAIIKKFLFNELELIFFGYVLEESKWKVDDIEVRKQAYFMNDFLNITEVKDVLDYKSVLLYLILMAYAVKFYLNDEQEMRVFNQHMHTIVKDFSQLFQYWSKIYGTTALKIIPKSLNRVYRNLSRRPNEQNKKLHEDYNALVDAIIQISPPYNNEKGGEGSAAQAPQESGKQSKGSGKNNGSSMNLQESNQGSNLTKASMNFQSTQKDYLQKIVEQKQQEEQRKQQQSQQQLQQQSQQQQQGQANQPIQPQISKNIVNKPIAGSGLDSLGGYNQTGFSQNNFLNQQGQKFAGNNSVQPSQNQQNRELGEFQSDFINPSATGILSSDASQLQKKDLNFLQFNSNGNINENFDFLNMNAMNPSNNSYNFNNNYSLNLGMQNYPSFLGIQSSQAQFDGANKNVSFNQAKSGAQGIQIQHMGQGPSTPNLPGQSLNSQNFGLQSSGNFEANNPNAQAGNVSTNLGQSGVFNTSNIAFSNGFIGQGNSSFNSHPVGFNQLQYFQNQNFLNQQQQQQKKN</sequence>
<dbReference type="OrthoDB" id="313387at2759"/>
<evidence type="ECO:0000313" key="3">
    <source>
        <dbReference type="Proteomes" id="UP000009168"/>
    </source>
</evidence>
<evidence type="ECO:0000313" key="2">
    <source>
        <dbReference type="EMBL" id="EAR97948.2"/>
    </source>
</evidence>
<gene>
    <name evidence="2" type="ORF">TTHERM_00283370</name>
</gene>
<protein>
    <submittedName>
        <fullName evidence="2">Uncharacterized protein</fullName>
    </submittedName>
</protein>
<feature type="compositionally biased region" description="Low complexity" evidence="1">
    <location>
        <begin position="353"/>
        <end position="369"/>
    </location>
</feature>
<keyword evidence="3" id="KW-1185">Reference proteome</keyword>
<dbReference type="KEGG" id="tet:TTHERM_00283370"/>
<accession>I7MKA3</accession>
<organism evidence="2 3">
    <name type="scientific">Tetrahymena thermophila (strain SB210)</name>
    <dbReference type="NCBI Taxonomy" id="312017"/>
    <lineage>
        <taxon>Eukaryota</taxon>
        <taxon>Sar</taxon>
        <taxon>Alveolata</taxon>
        <taxon>Ciliophora</taxon>
        <taxon>Intramacronucleata</taxon>
        <taxon>Oligohymenophorea</taxon>
        <taxon>Hymenostomatida</taxon>
        <taxon>Tetrahymenina</taxon>
        <taxon>Tetrahymenidae</taxon>
        <taxon>Tetrahymena</taxon>
    </lineage>
</organism>
<dbReference type="RefSeq" id="XP_001018193.2">
    <property type="nucleotide sequence ID" value="XM_001018193.2"/>
</dbReference>
<dbReference type="EMBL" id="GG662656">
    <property type="protein sequence ID" value="EAR97948.2"/>
    <property type="molecule type" value="Genomic_DNA"/>
</dbReference>
<evidence type="ECO:0000256" key="1">
    <source>
        <dbReference type="SAM" id="MobiDB-lite"/>
    </source>
</evidence>
<feature type="region of interest" description="Disordered" evidence="1">
    <location>
        <begin position="599"/>
        <end position="640"/>
    </location>
</feature>
<reference evidence="3" key="1">
    <citation type="journal article" date="2006" name="PLoS Biol.">
        <title>Macronuclear genome sequence of the ciliate Tetrahymena thermophila, a model eukaryote.</title>
        <authorList>
            <person name="Eisen J.A."/>
            <person name="Coyne R.S."/>
            <person name="Wu M."/>
            <person name="Wu D."/>
            <person name="Thiagarajan M."/>
            <person name="Wortman J.R."/>
            <person name="Badger J.H."/>
            <person name="Ren Q."/>
            <person name="Amedeo P."/>
            <person name="Jones K.M."/>
            <person name="Tallon L.J."/>
            <person name="Delcher A.L."/>
            <person name="Salzberg S.L."/>
            <person name="Silva J.C."/>
            <person name="Haas B.J."/>
            <person name="Majoros W.H."/>
            <person name="Farzad M."/>
            <person name="Carlton J.M."/>
            <person name="Smith R.K. Jr."/>
            <person name="Garg J."/>
            <person name="Pearlman R.E."/>
            <person name="Karrer K.M."/>
            <person name="Sun L."/>
            <person name="Manning G."/>
            <person name="Elde N.C."/>
            <person name="Turkewitz A.P."/>
            <person name="Asai D.J."/>
            <person name="Wilkes D.E."/>
            <person name="Wang Y."/>
            <person name="Cai H."/>
            <person name="Collins K."/>
            <person name="Stewart B.A."/>
            <person name="Lee S.R."/>
            <person name="Wilamowska K."/>
            <person name="Weinberg Z."/>
            <person name="Ruzzo W.L."/>
            <person name="Wloga D."/>
            <person name="Gaertig J."/>
            <person name="Frankel J."/>
            <person name="Tsao C.-C."/>
            <person name="Gorovsky M.A."/>
            <person name="Keeling P.J."/>
            <person name="Waller R.F."/>
            <person name="Patron N.J."/>
            <person name="Cherry J.M."/>
            <person name="Stover N.A."/>
            <person name="Krieger C.J."/>
            <person name="del Toro C."/>
            <person name="Ryder H.F."/>
            <person name="Williamson S.C."/>
            <person name="Barbeau R.A."/>
            <person name="Hamilton E.P."/>
            <person name="Orias E."/>
        </authorList>
    </citation>
    <scope>NUCLEOTIDE SEQUENCE [LARGE SCALE GENOMIC DNA]</scope>
    <source>
        <strain evidence="3">SB210</strain>
    </source>
</reference>
<dbReference type="eggNOG" id="ENOG502SSES">
    <property type="taxonomic scope" value="Eukaryota"/>
</dbReference>
<feature type="region of interest" description="Disordered" evidence="1">
    <location>
        <begin position="405"/>
        <end position="431"/>
    </location>
</feature>
<proteinExistence type="predicted"/>
<feature type="region of interest" description="Disordered" evidence="1">
    <location>
        <begin position="336"/>
        <end position="376"/>
    </location>
</feature>
<feature type="region of interest" description="Disordered" evidence="1">
    <location>
        <begin position="64"/>
        <end position="128"/>
    </location>
</feature>
<dbReference type="GeneID" id="7838747"/>
<feature type="compositionally biased region" description="Polar residues" evidence="1">
    <location>
        <begin position="604"/>
        <end position="640"/>
    </location>
</feature>
<name>I7MKA3_TETTS</name>
<feature type="compositionally biased region" description="Low complexity" evidence="1">
    <location>
        <begin position="409"/>
        <end position="431"/>
    </location>
</feature>
<feature type="compositionally biased region" description="Low complexity" evidence="1">
    <location>
        <begin position="84"/>
        <end position="97"/>
    </location>
</feature>
<dbReference type="STRING" id="312017.I7MKA3"/>
<dbReference type="AlphaFoldDB" id="I7MKA3"/>
<dbReference type="InParanoid" id="I7MKA3"/>